<name>A0A0D7KAU4_9BURK</name>
<feature type="transmembrane region" description="Helical" evidence="5">
    <location>
        <begin position="169"/>
        <end position="189"/>
    </location>
</feature>
<feature type="domain" description="Sodium/calcium exchanger membrane region" evidence="6">
    <location>
        <begin position="174"/>
        <end position="315"/>
    </location>
</feature>
<sequence length="318" mass="33020">MDTWMNIAIGLVLLVVGGELLVRGAVASAKALGVSPLLIGLTLVGFGTSTPELVTSLTAALNGSAGIAVGNVVGSNIANILFILGLSSVIYPMAVNPKGFKRDALMVSFAALTCLAVVLYGHMGMALGLLLVASLLAYIVFVYVQERQSPDDAAVVAEHRAEDARKGPATMALSVAMAVAGIAITIFGARFLVDGSIALAKGLGVSDTIIGLTIVAVGTSMPELVTSVMAAIRKHADVAYGNIVGSNIFNVLFILGTTSMIQPIDIPAQIAAFDIWVMLVATGLLVYFARSGAKIHRWEGWVFIGYYAAYTGYLISIA</sequence>
<evidence type="ECO:0000256" key="3">
    <source>
        <dbReference type="ARBA" id="ARBA00022989"/>
    </source>
</evidence>
<dbReference type="InterPro" id="IPR004837">
    <property type="entry name" value="NaCa_Exmemb"/>
</dbReference>
<dbReference type="PANTHER" id="PTHR10846">
    <property type="entry name" value="SODIUM/POTASSIUM/CALCIUM EXCHANGER"/>
    <property type="match status" value="1"/>
</dbReference>
<dbReference type="GO" id="GO:0005262">
    <property type="term" value="F:calcium channel activity"/>
    <property type="evidence" value="ECO:0007669"/>
    <property type="project" value="TreeGrafter"/>
</dbReference>
<reference evidence="7 8" key="1">
    <citation type="submission" date="2014-12" db="EMBL/GenBank/DDBJ databases">
        <title>Isolation of bacteria from lake water.</title>
        <authorList>
            <person name="Sheng K.-Y."/>
            <person name="Chin P.-S."/>
            <person name="Chan K.-G."/>
            <person name="Tan G.S."/>
        </authorList>
    </citation>
    <scope>NUCLEOTIDE SEQUENCE [LARGE SCALE GENOMIC DNA]</scope>
    <source>
        <strain evidence="7 8">KY4</strain>
    </source>
</reference>
<evidence type="ECO:0000313" key="7">
    <source>
        <dbReference type="EMBL" id="KJA11405.1"/>
    </source>
</evidence>
<keyword evidence="8" id="KW-1185">Reference proteome</keyword>
<dbReference type="EMBL" id="JXYQ01000016">
    <property type="protein sequence ID" value="KJA11405.1"/>
    <property type="molecule type" value="Genomic_DNA"/>
</dbReference>
<feature type="transmembrane region" description="Helical" evidence="5">
    <location>
        <begin position="300"/>
        <end position="317"/>
    </location>
</feature>
<comment type="caution">
    <text evidence="7">The sequence shown here is derived from an EMBL/GenBank/DDBJ whole genome shotgun (WGS) entry which is preliminary data.</text>
</comment>
<evidence type="ECO:0000256" key="2">
    <source>
        <dbReference type="ARBA" id="ARBA00022692"/>
    </source>
</evidence>
<keyword evidence="3 5" id="KW-1133">Transmembrane helix</keyword>
<feature type="transmembrane region" description="Helical" evidence="5">
    <location>
        <begin position="244"/>
        <end position="264"/>
    </location>
</feature>
<dbReference type="NCBIfam" id="TIGR00367">
    <property type="entry name" value="calcium/sodium antiporter"/>
    <property type="match status" value="1"/>
</dbReference>
<dbReference type="AlphaFoldDB" id="A0A0D7KAU4"/>
<dbReference type="InterPro" id="IPR044880">
    <property type="entry name" value="NCX_ion-bd_dom_sf"/>
</dbReference>
<dbReference type="Proteomes" id="UP000032566">
    <property type="component" value="Unassembled WGS sequence"/>
</dbReference>
<feature type="transmembrane region" description="Helical" evidence="5">
    <location>
        <begin position="270"/>
        <end position="288"/>
    </location>
</feature>
<evidence type="ECO:0000313" key="8">
    <source>
        <dbReference type="Proteomes" id="UP000032566"/>
    </source>
</evidence>
<protein>
    <submittedName>
        <fullName evidence="7">Sodium:calcium antiporter</fullName>
    </submittedName>
</protein>
<evidence type="ECO:0000256" key="5">
    <source>
        <dbReference type="SAM" id="Phobius"/>
    </source>
</evidence>
<dbReference type="OrthoDB" id="9794225at2"/>
<organism evidence="7 8">
    <name type="scientific">Acidovorax temperans</name>
    <dbReference type="NCBI Taxonomy" id="80878"/>
    <lineage>
        <taxon>Bacteria</taxon>
        <taxon>Pseudomonadati</taxon>
        <taxon>Pseudomonadota</taxon>
        <taxon>Betaproteobacteria</taxon>
        <taxon>Burkholderiales</taxon>
        <taxon>Comamonadaceae</taxon>
        <taxon>Acidovorax</taxon>
    </lineage>
</organism>
<dbReference type="Gene3D" id="6.10.280.80">
    <property type="entry name" value="NCX, peripheral helical region"/>
    <property type="match status" value="1"/>
</dbReference>
<dbReference type="GO" id="GO:0006874">
    <property type="term" value="P:intracellular calcium ion homeostasis"/>
    <property type="evidence" value="ECO:0007669"/>
    <property type="project" value="TreeGrafter"/>
</dbReference>
<feature type="transmembrane region" description="Helical" evidence="5">
    <location>
        <begin position="67"/>
        <end position="91"/>
    </location>
</feature>
<keyword evidence="2 5" id="KW-0812">Transmembrane</keyword>
<dbReference type="GO" id="GO:0008273">
    <property type="term" value="F:calcium, potassium:sodium antiporter activity"/>
    <property type="evidence" value="ECO:0007669"/>
    <property type="project" value="TreeGrafter"/>
</dbReference>
<dbReference type="Gene3D" id="1.20.1420.30">
    <property type="entry name" value="NCX, central ion-binding region"/>
    <property type="match status" value="1"/>
</dbReference>
<evidence type="ECO:0000256" key="4">
    <source>
        <dbReference type="ARBA" id="ARBA00023136"/>
    </source>
</evidence>
<feature type="transmembrane region" description="Helical" evidence="5">
    <location>
        <begin position="209"/>
        <end position="232"/>
    </location>
</feature>
<keyword evidence="4 5" id="KW-0472">Membrane</keyword>
<proteinExistence type="predicted"/>
<dbReference type="PATRIC" id="fig|80878.5.peg.499"/>
<comment type="subcellular location">
    <subcellularLocation>
        <location evidence="1">Membrane</location>
        <topology evidence="1">Multi-pass membrane protein</topology>
    </subcellularLocation>
</comment>
<dbReference type="InterPro" id="IPR004481">
    <property type="entry name" value="K/Na/Ca-exchanger"/>
</dbReference>
<evidence type="ECO:0000259" key="6">
    <source>
        <dbReference type="Pfam" id="PF01699"/>
    </source>
</evidence>
<feature type="transmembrane region" description="Helical" evidence="5">
    <location>
        <begin position="103"/>
        <end position="120"/>
    </location>
</feature>
<feature type="transmembrane region" description="Helical" evidence="5">
    <location>
        <begin position="126"/>
        <end position="144"/>
    </location>
</feature>
<dbReference type="GO" id="GO:0005886">
    <property type="term" value="C:plasma membrane"/>
    <property type="evidence" value="ECO:0007669"/>
    <property type="project" value="TreeGrafter"/>
</dbReference>
<evidence type="ECO:0000256" key="1">
    <source>
        <dbReference type="ARBA" id="ARBA00004141"/>
    </source>
</evidence>
<feature type="domain" description="Sodium/calcium exchanger membrane region" evidence="6">
    <location>
        <begin position="7"/>
        <end position="143"/>
    </location>
</feature>
<dbReference type="PANTHER" id="PTHR10846:SF8">
    <property type="entry name" value="INNER MEMBRANE PROTEIN YRBG"/>
    <property type="match status" value="1"/>
</dbReference>
<dbReference type="Pfam" id="PF01699">
    <property type="entry name" value="Na_Ca_ex"/>
    <property type="match status" value="2"/>
</dbReference>
<dbReference type="STRING" id="80878.RP29_05910"/>
<accession>A0A0D7KAU4</accession>
<gene>
    <name evidence="7" type="ORF">RP29_05910</name>
</gene>